<keyword evidence="1" id="KW-0812">Transmembrane</keyword>
<feature type="transmembrane region" description="Helical" evidence="1">
    <location>
        <begin position="114"/>
        <end position="131"/>
    </location>
</feature>
<dbReference type="EMBL" id="BAABJQ010000007">
    <property type="protein sequence ID" value="GAA5185721.1"/>
    <property type="molecule type" value="Genomic_DNA"/>
</dbReference>
<feature type="transmembrane region" description="Helical" evidence="1">
    <location>
        <begin position="88"/>
        <end position="107"/>
    </location>
</feature>
<dbReference type="Proteomes" id="UP001501570">
    <property type="component" value="Unassembled WGS sequence"/>
</dbReference>
<organism evidence="2 3">
    <name type="scientific">Rugosimonospora acidiphila</name>
    <dbReference type="NCBI Taxonomy" id="556531"/>
    <lineage>
        <taxon>Bacteria</taxon>
        <taxon>Bacillati</taxon>
        <taxon>Actinomycetota</taxon>
        <taxon>Actinomycetes</taxon>
        <taxon>Micromonosporales</taxon>
        <taxon>Micromonosporaceae</taxon>
        <taxon>Rugosimonospora</taxon>
    </lineage>
</organism>
<feature type="transmembrane region" description="Helical" evidence="1">
    <location>
        <begin position="143"/>
        <end position="162"/>
    </location>
</feature>
<sequence>MMTWLFAPVPKARVAALRTLTYAFVIFDLFVYDSWIRDRGAVPSTLYQPLLIARTLHLPEPSNSLVHWVFWLLLIAAVGALVTRGHPVFAWPVFVLYLEMLLVRMSYGKVDHDRFAFLVLLAVLPTVGAARHGDRTPSQRAGWALRVVQLAVVATYFLSSWAKLRYGGPGWATGSVLARAFLRKGGGIADLLATVPVIMIGSQIGIMCFELLSPVVFLLPRRWRYAAVGFFYSFHAMSFWLISISFAPHLVALGAFLPLENTRQLARRLRRRRGTETSPEPAGQVAATTSAAVVRIPDQVGSRSGVVVDDS</sequence>
<evidence type="ECO:0000313" key="3">
    <source>
        <dbReference type="Proteomes" id="UP001501570"/>
    </source>
</evidence>
<evidence type="ECO:0000256" key="1">
    <source>
        <dbReference type="SAM" id="Phobius"/>
    </source>
</evidence>
<feature type="transmembrane region" description="Helical" evidence="1">
    <location>
        <begin position="191"/>
        <end position="219"/>
    </location>
</feature>
<accession>A0ABP9RTI4</accession>
<evidence type="ECO:0000313" key="2">
    <source>
        <dbReference type="EMBL" id="GAA5185721.1"/>
    </source>
</evidence>
<feature type="transmembrane region" description="Helical" evidence="1">
    <location>
        <begin position="239"/>
        <end position="259"/>
    </location>
</feature>
<gene>
    <name evidence="2" type="ORF">GCM10023322_30360</name>
</gene>
<dbReference type="RefSeq" id="WP_345630055.1">
    <property type="nucleotide sequence ID" value="NZ_BAABJQ010000007.1"/>
</dbReference>
<keyword evidence="1" id="KW-1133">Transmembrane helix</keyword>
<feature type="transmembrane region" description="Helical" evidence="1">
    <location>
        <begin position="65"/>
        <end position="82"/>
    </location>
</feature>
<comment type="caution">
    <text evidence="2">The sequence shown here is derived from an EMBL/GenBank/DDBJ whole genome shotgun (WGS) entry which is preliminary data.</text>
</comment>
<protein>
    <submittedName>
        <fullName evidence="2">HTTM domain-containing protein</fullName>
    </submittedName>
</protein>
<reference evidence="3" key="1">
    <citation type="journal article" date="2019" name="Int. J. Syst. Evol. Microbiol.">
        <title>The Global Catalogue of Microorganisms (GCM) 10K type strain sequencing project: providing services to taxonomists for standard genome sequencing and annotation.</title>
        <authorList>
            <consortium name="The Broad Institute Genomics Platform"/>
            <consortium name="The Broad Institute Genome Sequencing Center for Infectious Disease"/>
            <person name="Wu L."/>
            <person name="Ma J."/>
        </authorList>
    </citation>
    <scope>NUCLEOTIDE SEQUENCE [LARGE SCALE GENOMIC DNA]</scope>
    <source>
        <strain evidence="3">JCM 18304</strain>
    </source>
</reference>
<keyword evidence="1" id="KW-0472">Membrane</keyword>
<name>A0ABP9RTI4_9ACTN</name>
<feature type="transmembrane region" description="Helical" evidence="1">
    <location>
        <begin position="12"/>
        <end position="32"/>
    </location>
</feature>
<keyword evidence="3" id="KW-1185">Reference proteome</keyword>
<proteinExistence type="predicted"/>